<evidence type="ECO:0000313" key="7">
    <source>
        <dbReference type="Proteomes" id="UP000282311"/>
    </source>
</evidence>
<feature type="domain" description="Glucose-methanol-choline oxidoreductase C-terminal" evidence="5">
    <location>
        <begin position="437"/>
        <end position="554"/>
    </location>
</feature>
<dbReference type="PANTHER" id="PTHR46056:SF12">
    <property type="entry name" value="LONG-CHAIN-ALCOHOL OXIDASE"/>
    <property type="match status" value="1"/>
</dbReference>
<dbReference type="Gene3D" id="3.50.50.60">
    <property type="entry name" value="FAD/NAD(P)-binding domain"/>
    <property type="match status" value="2"/>
</dbReference>
<comment type="similarity">
    <text evidence="1">Belongs to the GMC oxidoreductase family.</text>
</comment>
<dbReference type="Proteomes" id="UP000282311">
    <property type="component" value="Unassembled WGS sequence"/>
</dbReference>
<dbReference type="EMBL" id="RBAH01000032">
    <property type="protein sequence ID" value="RKN70129.1"/>
    <property type="molecule type" value="Genomic_DNA"/>
</dbReference>
<reference evidence="6 7" key="1">
    <citation type="journal article" date="2007" name="Int. J. Syst. Evol. Microbiol.">
        <title>Paenibacillus ginsengarvi sp. nov., isolated from soil from ginseng cultivation.</title>
        <authorList>
            <person name="Yoon M.H."/>
            <person name="Ten L.N."/>
            <person name="Im W.T."/>
        </authorList>
    </citation>
    <scope>NUCLEOTIDE SEQUENCE [LARGE SCALE GENOMIC DNA]</scope>
    <source>
        <strain evidence="6 7">KCTC 13059</strain>
    </source>
</reference>
<organism evidence="6 7">
    <name type="scientific">Paenibacillus ginsengarvi</name>
    <dbReference type="NCBI Taxonomy" id="400777"/>
    <lineage>
        <taxon>Bacteria</taxon>
        <taxon>Bacillati</taxon>
        <taxon>Bacillota</taxon>
        <taxon>Bacilli</taxon>
        <taxon>Bacillales</taxon>
        <taxon>Paenibacillaceae</taxon>
        <taxon>Paenibacillus</taxon>
    </lineage>
</organism>
<dbReference type="RefSeq" id="WP_120751108.1">
    <property type="nucleotide sequence ID" value="NZ_RBAH01000032.1"/>
</dbReference>
<evidence type="ECO:0000256" key="4">
    <source>
        <dbReference type="ARBA" id="ARBA00023002"/>
    </source>
</evidence>
<evidence type="ECO:0000313" key="6">
    <source>
        <dbReference type="EMBL" id="RKN70129.1"/>
    </source>
</evidence>
<gene>
    <name evidence="6" type="ORF">D7M11_30745</name>
</gene>
<dbReference type="PANTHER" id="PTHR46056">
    <property type="entry name" value="LONG-CHAIN-ALCOHOL OXIDASE"/>
    <property type="match status" value="1"/>
</dbReference>
<evidence type="ECO:0000259" key="5">
    <source>
        <dbReference type="Pfam" id="PF05199"/>
    </source>
</evidence>
<dbReference type="SUPFAM" id="SSF54373">
    <property type="entry name" value="FAD-linked reductases, C-terminal domain"/>
    <property type="match status" value="1"/>
</dbReference>
<evidence type="ECO:0000256" key="3">
    <source>
        <dbReference type="ARBA" id="ARBA00022827"/>
    </source>
</evidence>
<sequence length="574" mass="63029">MATKLPKVPVVIVGVGWSGGIIAAELAKQGIKVVGLERGKPRSMKDYYMVHDELRYAQRLELMQDLSRETVTFRNTEKMTARPMRQHGSFLLGEGLGGASVHWNGQLPRFLPYDFQIYSKTVERYGKSKIPEGMTIQDWGITYDEIEPYYDKFEKMAGISGGDQPLELMGKRSSPYPTKPMLKTPAMKLFEDATKKLGYHPYVAPSANLSEQYTNPDGITRAACQYCGYCERFGCEYGAKADAVVTVLPVAEKTGNFELRSYSNVVKVLNDGKKASGVVYVNTLTGDEFEQPADVVILASYLFNNVRLLLTSKLGTPYDPATGKGVIGRNYAYQVQGGSTTAFFEEKQFNTYAGAGALGMEIPDFNGDNFDHANLQFIHGAGVRLFQTGQRPIGNNTVPAGTPAWGKEFKQASIKYAYRTLTVASQGSNMPYKHHYLDLDPTYKDANGMPLMRITFDFEEQDRQMVKFIAGKTQEIAKAMGASSIGSSDQLNPYNIVPYQSTHNTGGACMGADPSTSAVNSYLQMWDAENVFVVGASAFNHNSGYNPTGVVGALSYRTAEGVAKYLKQGSGLVV</sequence>
<evidence type="ECO:0000256" key="2">
    <source>
        <dbReference type="ARBA" id="ARBA00022630"/>
    </source>
</evidence>
<protein>
    <submittedName>
        <fullName evidence="6">GMC family oxidoreductase</fullName>
    </submittedName>
</protein>
<dbReference type="InterPro" id="IPR036188">
    <property type="entry name" value="FAD/NAD-bd_sf"/>
</dbReference>
<dbReference type="InterPro" id="IPR007867">
    <property type="entry name" value="GMC_OxRtase_C"/>
</dbReference>
<dbReference type="AlphaFoldDB" id="A0A3B0BCG9"/>
<name>A0A3B0BCG9_9BACL</name>
<dbReference type="Pfam" id="PF05199">
    <property type="entry name" value="GMC_oxred_C"/>
    <property type="match status" value="1"/>
</dbReference>
<proteinExistence type="inferred from homology"/>
<keyword evidence="2" id="KW-0285">Flavoprotein</keyword>
<dbReference type="GO" id="GO:0016614">
    <property type="term" value="F:oxidoreductase activity, acting on CH-OH group of donors"/>
    <property type="evidence" value="ECO:0007669"/>
    <property type="project" value="InterPro"/>
</dbReference>
<comment type="caution">
    <text evidence="6">The sequence shown here is derived from an EMBL/GenBank/DDBJ whole genome shotgun (WGS) entry which is preliminary data.</text>
</comment>
<dbReference type="SUPFAM" id="SSF51905">
    <property type="entry name" value="FAD/NAD(P)-binding domain"/>
    <property type="match status" value="1"/>
</dbReference>
<dbReference type="OrthoDB" id="9787779at2"/>
<accession>A0A3B0BCG9</accession>
<keyword evidence="3" id="KW-0274">FAD</keyword>
<keyword evidence="7" id="KW-1185">Reference proteome</keyword>
<keyword evidence="4" id="KW-0560">Oxidoreductase</keyword>
<evidence type="ECO:0000256" key="1">
    <source>
        <dbReference type="ARBA" id="ARBA00010790"/>
    </source>
</evidence>